<organism evidence="2 3">
    <name type="scientific">Janibacter hoylei PVAS-1</name>
    <dbReference type="NCBI Taxonomy" id="1210046"/>
    <lineage>
        <taxon>Bacteria</taxon>
        <taxon>Bacillati</taxon>
        <taxon>Actinomycetota</taxon>
        <taxon>Actinomycetes</taxon>
        <taxon>Micrococcales</taxon>
        <taxon>Intrasporangiaceae</taxon>
        <taxon>Janibacter</taxon>
    </lineage>
</organism>
<accession>K1ENG5</accession>
<dbReference type="Proteomes" id="UP000004474">
    <property type="component" value="Unassembled WGS sequence"/>
</dbReference>
<feature type="region of interest" description="Disordered" evidence="1">
    <location>
        <begin position="158"/>
        <end position="203"/>
    </location>
</feature>
<evidence type="ECO:0000256" key="1">
    <source>
        <dbReference type="SAM" id="MobiDB-lite"/>
    </source>
</evidence>
<dbReference type="EMBL" id="ALWX01000049">
    <property type="protein sequence ID" value="EKA60748.1"/>
    <property type="molecule type" value="Genomic_DNA"/>
</dbReference>
<dbReference type="STRING" id="1210046.B277_11235"/>
<evidence type="ECO:0000313" key="3">
    <source>
        <dbReference type="Proteomes" id="UP000004474"/>
    </source>
</evidence>
<feature type="compositionally biased region" description="Basic and acidic residues" evidence="1">
    <location>
        <begin position="179"/>
        <end position="191"/>
    </location>
</feature>
<evidence type="ECO:0000313" key="2">
    <source>
        <dbReference type="EMBL" id="EKA60748.1"/>
    </source>
</evidence>
<comment type="caution">
    <text evidence="2">The sequence shown here is derived from an EMBL/GenBank/DDBJ whole genome shotgun (WGS) entry which is preliminary data.</text>
</comment>
<reference evidence="2 3" key="1">
    <citation type="journal article" date="2012" name="J. Bacteriol.">
        <title>Genome Sequence of Janibacter hoylei MTCC8307, Isolated from the Stratospheric Air.</title>
        <authorList>
            <person name="Pawar S.P."/>
            <person name="Dhotre D.P."/>
            <person name="Shetty S.A."/>
            <person name="Chowdhury S.P."/>
            <person name="Chaudhari B.L."/>
            <person name="Shouche Y.S."/>
        </authorList>
    </citation>
    <scope>NUCLEOTIDE SEQUENCE [LARGE SCALE GENOMIC DNA]</scope>
    <source>
        <strain evidence="2 3">PVAS-1</strain>
    </source>
</reference>
<proteinExistence type="predicted"/>
<name>K1ENG5_9MICO</name>
<dbReference type="AlphaFoldDB" id="K1ENG5"/>
<dbReference type="PATRIC" id="fig|1210046.3.peg.2152"/>
<sequence>MSEPSAVYVDDYRGADVADSIVAHSPRGTVHALRAAAPHYLVSVADAVLVVPAVTLARRLIGSTDEHGRWVVPAALAGPLLEAIQQAAEGDPSELLALIVSEINHTPRRRRRHQQGELTMTDHNADLETLADEILAAGEQQQTAPNAMERARTDGARMTSGMERGNGPTRYDPATFMDKPAKDSPRLEPSARRGSSSPSQYVMAPGISNLSHLVHEARRRPDDATLGETKAAATAWSDFVAAADEARAAVGDVPAAMRRAADERAAALADPGENPTVLPSVADARAHAEAVAGKALRHALDLRKAYDDVVLETAGERLAGLEKAVPQQAEAIVARVADLRAAVVALRAGVTTLTYAAGEERGLRPRSLPTAVRLEELDALEAEVRQLAAIAADPAEPAITPSLRERAYIHKQAQLAVGGITAATVELARIEKSEEYRHTQYTRGIPTHVLENAAEQAQYR</sequence>
<dbReference type="RefSeq" id="WP_007928114.1">
    <property type="nucleotide sequence ID" value="NZ_ALWX01000049.1"/>
</dbReference>
<protein>
    <submittedName>
        <fullName evidence="2">Uncharacterized protein</fullName>
    </submittedName>
</protein>
<gene>
    <name evidence="2" type="ORF">B277_11235</name>
</gene>